<name>A0AAW0T7V4_SCYPA</name>
<dbReference type="EMBL" id="JARAKH010000037">
    <property type="protein sequence ID" value="KAK8383441.1"/>
    <property type="molecule type" value="Genomic_DNA"/>
</dbReference>
<sequence>MKRARSSAYTRSWTPLPKGVRAHLLRWLSEFLTNPSAQVSFQGHVSTPHPYNLGTPPKKGSCLSPFLFNILMEELTTETYGSGVQLLVYADDRALFIPRRKHQFVASRALEVLKQRRTINTSALLSTGNSSPDLSCSAPLSAPPLLLGHVRLLLYLSYCAT</sequence>
<feature type="domain" description="Reverse transcriptase" evidence="1">
    <location>
        <begin position="26"/>
        <end position="116"/>
    </location>
</feature>
<evidence type="ECO:0000313" key="2">
    <source>
        <dbReference type="EMBL" id="KAK8383441.1"/>
    </source>
</evidence>
<evidence type="ECO:0000259" key="1">
    <source>
        <dbReference type="Pfam" id="PF00078"/>
    </source>
</evidence>
<organism evidence="2 3">
    <name type="scientific">Scylla paramamosain</name>
    <name type="common">Mud crab</name>
    <dbReference type="NCBI Taxonomy" id="85552"/>
    <lineage>
        <taxon>Eukaryota</taxon>
        <taxon>Metazoa</taxon>
        <taxon>Ecdysozoa</taxon>
        <taxon>Arthropoda</taxon>
        <taxon>Crustacea</taxon>
        <taxon>Multicrustacea</taxon>
        <taxon>Malacostraca</taxon>
        <taxon>Eumalacostraca</taxon>
        <taxon>Eucarida</taxon>
        <taxon>Decapoda</taxon>
        <taxon>Pleocyemata</taxon>
        <taxon>Brachyura</taxon>
        <taxon>Eubrachyura</taxon>
        <taxon>Portunoidea</taxon>
        <taxon>Portunidae</taxon>
        <taxon>Portuninae</taxon>
        <taxon>Scylla</taxon>
    </lineage>
</organism>
<protein>
    <recommendedName>
        <fullName evidence="1">Reverse transcriptase domain-containing protein</fullName>
    </recommendedName>
</protein>
<dbReference type="InterPro" id="IPR000477">
    <property type="entry name" value="RT_dom"/>
</dbReference>
<comment type="caution">
    <text evidence="2">The sequence shown here is derived from an EMBL/GenBank/DDBJ whole genome shotgun (WGS) entry which is preliminary data.</text>
</comment>
<reference evidence="2 3" key="1">
    <citation type="submission" date="2023-03" db="EMBL/GenBank/DDBJ databases">
        <title>High-quality genome of Scylla paramamosain provides insights in environmental adaptation.</title>
        <authorList>
            <person name="Zhang L."/>
        </authorList>
    </citation>
    <scope>NUCLEOTIDE SEQUENCE [LARGE SCALE GENOMIC DNA]</scope>
    <source>
        <strain evidence="2">LZ_2023a</strain>
        <tissue evidence="2">Muscle</tissue>
    </source>
</reference>
<keyword evidence="3" id="KW-1185">Reference proteome</keyword>
<dbReference type="Pfam" id="PF00078">
    <property type="entry name" value="RVT_1"/>
    <property type="match status" value="1"/>
</dbReference>
<evidence type="ECO:0000313" key="3">
    <source>
        <dbReference type="Proteomes" id="UP001487740"/>
    </source>
</evidence>
<dbReference type="AlphaFoldDB" id="A0AAW0T7V4"/>
<dbReference type="Proteomes" id="UP001487740">
    <property type="component" value="Unassembled WGS sequence"/>
</dbReference>
<gene>
    <name evidence="2" type="ORF">O3P69_019081</name>
</gene>
<accession>A0AAW0T7V4</accession>
<proteinExistence type="predicted"/>